<feature type="non-terminal residue" evidence="3">
    <location>
        <position position="112"/>
    </location>
</feature>
<feature type="chain" id="PRO_5001514560" evidence="2">
    <location>
        <begin position="22"/>
        <end position="112"/>
    </location>
</feature>
<feature type="region of interest" description="Disordered" evidence="1">
    <location>
        <begin position="93"/>
        <end position="112"/>
    </location>
</feature>
<dbReference type="EMBL" id="GBBI01004652">
    <property type="protein sequence ID" value="JAC14060.1"/>
    <property type="molecule type" value="mRNA"/>
</dbReference>
<accession>A0A023EXS0</accession>
<keyword evidence="2" id="KW-0732">Signal</keyword>
<sequence length="112" mass="13221">MSLYCFIFSVSLLCIVQQINSNSYNITSIFTSYLSYAPSNHNVTKVETVINTDDLNKTYHNHEIPADKVKIIEHIFRVYDNYQQQNAKRNRRSYYYNATTLPQKTRRSNNNN</sequence>
<proteinExistence type="evidence at transcript level"/>
<feature type="compositionally biased region" description="Polar residues" evidence="1">
    <location>
        <begin position="96"/>
        <end position="112"/>
    </location>
</feature>
<evidence type="ECO:0000313" key="3">
    <source>
        <dbReference type="EMBL" id="JAC14060.1"/>
    </source>
</evidence>
<reference evidence="3" key="1">
    <citation type="journal article" date="2014" name="PLoS Negl. Trop. Dis.">
        <title>An updated insight into the Sialotranscriptome of Triatoma infestans: developmental stage and geographic variations.</title>
        <authorList>
            <person name="Schwarz A."/>
            <person name="Medrano-Mercado N."/>
            <person name="Schaub G.A."/>
            <person name="Struchiner C.J."/>
            <person name="Bargues M.D."/>
            <person name="Levy M.Z."/>
            <person name="Ribeiro J.M."/>
        </authorList>
    </citation>
    <scope>NUCLEOTIDE SEQUENCE</scope>
    <source>
        <strain evidence="3">Chile</strain>
        <tissue evidence="3">Salivary glands</tissue>
    </source>
</reference>
<feature type="signal peptide" evidence="2">
    <location>
        <begin position="1"/>
        <end position="21"/>
    </location>
</feature>
<protein>
    <submittedName>
        <fullName evidence="3">Putative secreted protein</fullName>
    </submittedName>
</protein>
<evidence type="ECO:0000256" key="1">
    <source>
        <dbReference type="SAM" id="MobiDB-lite"/>
    </source>
</evidence>
<organism evidence="3">
    <name type="scientific">Triatoma infestans</name>
    <name type="common">Assassin bug</name>
    <dbReference type="NCBI Taxonomy" id="30076"/>
    <lineage>
        <taxon>Eukaryota</taxon>
        <taxon>Metazoa</taxon>
        <taxon>Ecdysozoa</taxon>
        <taxon>Arthropoda</taxon>
        <taxon>Hexapoda</taxon>
        <taxon>Insecta</taxon>
        <taxon>Pterygota</taxon>
        <taxon>Neoptera</taxon>
        <taxon>Paraneoptera</taxon>
        <taxon>Hemiptera</taxon>
        <taxon>Heteroptera</taxon>
        <taxon>Panheteroptera</taxon>
        <taxon>Cimicomorpha</taxon>
        <taxon>Reduviidae</taxon>
        <taxon>Triatominae</taxon>
        <taxon>Triatoma</taxon>
    </lineage>
</organism>
<dbReference type="AlphaFoldDB" id="A0A023EXS0"/>
<name>A0A023EXS0_TRIIF</name>
<evidence type="ECO:0000256" key="2">
    <source>
        <dbReference type="SAM" id="SignalP"/>
    </source>
</evidence>